<dbReference type="PATRIC" id="fig|129140.3.peg.4683"/>
<dbReference type="InterPro" id="IPR015424">
    <property type="entry name" value="PyrdxlP-dep_Trfase"/>
</dbReference>
<evidence type="ECO:0000256" key="2">
    <source>
        <dbReference type="ARBA" id="ARBA00009533"/>
    </source>
</evidence>
<evidence type="ECO:0000256" key="4">
    <source>
        <dbReference type="ARBA" id="ARBA00022898"/>
    </source>
</evidence>
<dbReference type="InterPro" id="IPR002129">
    <property type="entry name" value="PyrdxlP-dep_de-COase"/>
</dbReference>
<dbReference type="GO" id="GO:0016831">
    <property type="term" value="F:carboxy-lyase activity"/>
    <property type="evidence" value="ECO:0007669"/>
    <property type="project" value="UniProtKB-KW"/>
</dbReference>
<dbReference type="Gene3D" id="3.90.1150.170">
    <property type="match status" value="1"/>
</dbReference>
<dbReference type="SUPFAM" id="SSF53383">
    <property type="entry name" value="PLP-dependent transferases"/>
    <property type="match status" value="1"/>
</dbReference>
<dbReference type="GO" id="GO:0005737">
    <property type="term" value="C:cytoplasm"/>
    <property type="evidence" value="ECO:0007669"/>
    <property type="project" value="TreeGrafter"/>
</dbReference>
<evidence type="ECO:0000256" key="5">
    <source>
        <dbReference type="ARBA" id="ARBA00023239"/>
    </source>
</evidence>
<gene>
    <name evidence="8" type="ORF">ALO44_03593</name>
</gene>
<comment type="similarity">
    <text evidence="2 7">Belongs to the group II decarboxylase family.</text>
</comment>
<feature type="modified residue" description="N6-(pyridoxal phosphate)lysine" evidence="6">
    <location>
        <position position="320"/>
    </location>
</feature>
<comment type="cofactor">
    <cofactor evidence="1 6 7">
        <name>pyridoxal 5'-phosphate</name>
        <dbReference type="ChEBI" id="CHEBI:597326"/>
    </cofactor>
</comment>
<dbReference type="Gene3D" id="3.40.640.10">
    <property type="entry name" value="Type I PLP-dependent aspartate aminotransferase-like (Major domain)"/>
    <property type="match status" value="1"/>
</dbReference>
<dbReference type="AlphaFoldDB" id="A0A0Q0C611"/>
<name>A0A0Q0C611_9PSED</name>
<dbReference type="PANTHER" id="PTHR45677">
    <property type="entry name" value="GLUTAMATE DECARBOXYLASE-RELATED"/>
    <property type="match status" value="1"/>
</dbReference>
<evidence type="ECO:0000313" key="9">
    <source>
        <dbReference type="Proteomes" id="UP000050474"/>
    </source>
</evidence>
<evidence type="ECO:0000256" key="6">
    <source>
        <dbReference type="PIRSR" id="PIRSR602129-50"/>
    </source>
</evidence>
<dbReference type="PANTHER" id="PTHR45677:SF8">
    <property type="entry name" value="CYSTEINE SULFINIC ACID DECARBOXYLASE"/>
    <property type="match status" value="1"/>
</dbReference>
<organism evidence="8 9">
    <name type="scientific">Pseudomonas syringae pv. tagetis</name>
    <dbReference type="NCBI Taxonomy" id="129140"/>
    <lineage>
        <taxon>Bacteria</taxon>
        <taxon>Pseudomonadati</taxon>
        <taxon>Pseudomonadota</taxon>
        <taxon>Gammaproteobacteria</taxon>
        <taxon>Pseudomonadales</taxon>
        <taxon>Pseudomonadaceae</taxon>
        <taxon>Pseudomonas</taxon>
    </lineage>
</organism>
<evidence type="ECO:0000313" key="8">
    <source>
        <dbReference type="EMBL" id="KPY86843.1"/>
    </source>
</evidence>
<keyword evidence="4 6" id="KW-0663">Pyridoxal phosphate</keyword>
<evidence type="ECO:0000256" key="3">
    <source>
        <dbReference type="ARBA" id="ARBA00022793"/>
    </source>
</evidence>
<dbReference type="InterPro" id="IPR015421">
    <property type="entry name" value="PyrdxlP-dep_Trfase_major"/>
</dbReference>
<comment type="caution">
    <text evidence="8">The sequence shown here is derived from an EMBL/GenBank/DDBJ whole genome shotgun (WGS) entry which is preliminary data.</text>
</comment>
<protein>
    <submittedName>
        <fullName evidence="8">Tyrosine decarboxylase</fullName>
    </submittedName>
</protein>
<dbReference type="Pfam" id="PF00282">
    <property type="entry name" value="Pyridoxal_deC"/>
    <property type="match status" value="1"/>
</dbReference>
<keyword evidence="3" id="KW-0210">Decarboxylase</keyword>
<keyword evidence="5 7" id="KW-0456">Lyase</keyword>
<evidence type="ECO:0000256" key="1">
    <source>
        <dbReference type="ARBA" id="ARBA00001933"/>
    </source>
</evidence>
<sequence>MHHYVGPACDFERRHHMMNKYGYHGWHAGELTDAIHAVANVLDDYVQDSQHGEVPVLRQMPPERLINHLGMRNCITSDGMTADELSAFIKEYLAQGTRLHHPGYMSHQCAVPDIGSAIADLVHGVSNNAMSLFEMGAAGVAAELVVTEWMLDKVGWSSNGSGAILVHGGSLANLTALLVARHHAFPEAWQHGTPQNAVILAPANAHVSVTRAASILGLGSRAVDTLPCDRFGRVIGAQVSEIIEAHHCAGRTVMAVVANACAAPTGLFDPLPEIARACHDARVWLHVDAAHGGSALLVPELRHRLEGIEQADSITWDAHKMLRTSTLAAAVLVRTAVNLSQAFQQHADYLFFDENRPGPDLMHYTIEGSKAELGLKVFLNLAHRGEAGLAAYVHSRHLAARRFWQMIRERKEFEALSEPESNLVCFRYADPPGGHSDQLHIAVRNTLMQQGTFHLASSFVDNRRWWRTTIMAPSTDDSTFSRLLDTLERTYHMLSRTVL</sequence>
<dbReference type="GO" id="GO:0030170">
    <property type="term" value="F:pyridoxal phosphate binding"/>
    <property type="evidence" value="ECO:0007669"/>
    <property type="project" value="InterPro"/>
</dbReference>
<accession>A0A0Q0C611</accession>
<evidence type="ECO:0000256" key="7">
    <source>
        <dbReference type="RuleBase" id="RU000382"/>
    </source>
</evidence>
<reference evidence="8 9" key="1">
    <citation type="submission" date="2015-09" db="EMBL/GenBank/DDBJ databases">
        <title>Genome announcement of multiple Pseudomonas syringae strains.</title>
        <authorList>
            <person name="Thakur S."/>
            <person name="Wang P.W."/>
            <person name="Gong Y."/>
            <person name="Weir B.S."/>
            <person name="Guttman D.S."/>
        </authorList>
    </citation>
    <scope>NUCLEOTIDE SEQUENCE [LARGE SCALE GENOMIC DNA]</scope>
    <source>
        <strain evidence="8 9">ICMP4091</strain>
    </source>
</reference>
<dbReference type="Proteomes" id="UP000050474">
    <property type="component" value="Unassembled WGS sequence"/>
</dbReference>
<dbReference type="STRING" id="129140.ALO44_03593"/>
<dbReference type="EMBL" id="LJRM01000072">
    <property type="protein sequence ID" value="KPY86843.1"/>
    <property type="molecule type" value="Genomic_DNA"/>
</dbReference>
<proteinExistence type="inferred from homology"/>
<dbReference type="GO" id="GO:0019752">
    <property type="term" value="P:carboxylic acid metabolic process"/>
    <property type="evidence" value="ECO:0007669"/>
    <property type="project" value="InterPro"/>
</dbReference>